<evidence type="ECO:0000313" key="8">
    <source>
        <dbReference type="Proteomes" id="UP001158067"/>
    </source>
</evidence>
<dbReference type="InterPro" id="IPR004837">
    <property type="entry name" value="NaCa_Exmemb"/>
</dbReference>
<dbReference type="Gene3D" id="1.20.1420.30">
    <property type="entry name" value="NCX, central ion-binding region"/>
    <property type="match status" value="2"/>
</dbReference>
<feature type="transmembrane region" description="Helical" evidence="5">
    <location>
        <begin position="28"/>
        <end position="46"/>
    </location>
</feature>
<protein>
    <submittedName>
        <fullName evidence="7">Cation:H+ antiporter</fullName>
    </submittedName>
</protein>
<keyword evidence="3 5" id="KW-1133">Transmembrane helix</keyword>
<feature type="transmembrane region" description="Helical" evidence="5">
    <location>
        <begin position="6"/>
        <end position="21"/>
    </location>
</feature>
<feature type="transmembrane region" description="Helical" evidence="5">
    <location>
        <begin position="229"/>
        <end position="252"/>
    </location>
</feature>
<sequence length="337" mass="34487">MNLIWLAAGIVLLVIGAELLVRGASRLAIAFGLSPLVVGLTVVAFGTSAPEFAVSVAAAVRGDPSIAVGNVIGSNIFNVLVILGASSLVCPLSVSSQLIRTEIPLMILATFVTWLMAANGVVGRGEGMLLFLALIAYTAWAISKSRRETKAALVPAQESRLAQQTIDTSCCTSDGSSLAAPLGSFGHWRAKIGQAVLIGAGLSLLVFGSHLLVQGAVGIATALGVSSSIIGLTIVAAGTSLPEVATSLLAAYRGEKEIAIGNVVGSNLFNLLGVLGATALVSPVGIQVAPSFLEFDFPAVSLVALAVLPIAWTGRQVNRWEGASLLVAYVFYIGLLI</sequence>
<evidence type="ECO:0000256" key="5">
    <source>
        <dbReference type="SAM" id="Phobius"/>
    </source>
</evidence>
<evidence type="ECO:0000259" key="6">
    <source>
        <dbReference type="Pfam" id="PF01699"/>
    </source>
</evidence>
<dbReference type="NCBIfam" id="TIGR00367">
    <property type="entry name" value="calcium/sodium antiporter"/>
    <property type="match status" value="1"/>
</dbReference>
<feature type="domain" description="Sodium/calcium exchanger membrane region" evidence="6">
    <location>
        <begin position="3"/>
        <end position="142"/>
    </location>
</feature>
<feature type="transmembrane region" description="Helical" evidence="5">
    <location>
        <begin position="264"/>
        <end position="289"/>
    </location>
</feature>
<feature type="transmembrane region" description="Helical" evidence="5">
    <location>
        <begin position="66"/>
        <end position="91"/>
    </location>
</feature>
<evidence type="ECO:0000256" key="4">
    <source>
        <dbReference type="ARBA" id="ARBA00023136"/>
    </source>
</evidence>
<dbReference type="EMBL" id="FXUG01000006">
    <property type="protein sequence ID" value="SMP59600.1"/>
    <property type="molecule type" value="Genomic_DNA"/>
</dbReference>
<feature type="transmembrane region" description="Helical" evidence="5">
    <location>
        <begin position="295"/>
        <end position="313"/>
    </location>
</feature>
<dbReference type="Gene3D" id="6.10.280.80">
    <property type="entry name" value="NCX, peripheral helical region"/>
    <property type="match status" value="1"/>
</dbReference>
<dbReference type="PANTHER" id="PTHR10846">
    <property type="entry name" value="SODIUM/POTASSIUM/CALCIUM EXCHANGER"/>
    <property type="match status" value="1"/>
</dbReference>
<evidence type="ECO:0000256" key="2">
    <source>
        <dbReference type="ARBA" id="ARBA00022692"/>
    </source>
</evidence>
<feature type="transmembrane region" description="Helical" evidence="5">
    <location>
        <begin position="127"/>
        <end position="143"/>
    </location>
</feature>
<feature type="transmembrane region" description="Helical" evidence="5">
    <location>
        <begin position="195"/>
        <end position="223"/>
    </location>
</feature>
<organism evidence="7 8">
    <name type="scientific">Neorhodopirellula lusitana</name>
    <dbReference type="NCBI Taxonomy" id="445327"/>
    <lineage>
        <taxon>Bacteria</taxon>
        <taxon>Pseudomonadati</taxon>
        <taxon>Planctomycetota</taxon>
        <taxon>Planctomycetia</taxon>
        <taxon>Pirellulales</taxon>
        <taxon>Pirellulaceae</taxon>
        <taxon>Neorhodopirellula</taxon>
    </lineage>
</organism>
<dbReference type="Pfam" id="PF01699">
    <property type="entry name" value="Na_Ca_ex"/>
    <property type="match status" value="2"/>
</dbReference>
<dbReference type="InterPro" id="IPR004481">
    <property type="entry name" value="K/Na/Ca-exchanger"/>
</dbReference>
<evidence type="ECO:0000256" key="3">
    <source>
        <dbReference type="ARBA" id="ARBA00022989"/>
    </source>
</evidence>
<dbReference type="Proteomes" id="UP001158067">
    <property type="component" value="Unassembled WGS sequence"/>
</dbReference>
<reference evidence="7 8" key="1">
    <citation type="submission" date="2017-05" db="EMBL/GenBank/DDBJ databases">
        <authorList>
            <person name="Varghese N."/>
            <person name="Submissions S."/>
        </authorList>
    </citation>
    <scope>NUCLEOTIDE SEQUENCE [LARGE SCALE GENOMIC DNA]</scope>
    <source>
        <strain evidence="7 8">DSM 25457</strain>
    </source>
</reference>
<feature type="transmembrane region" description="Helical" evidence="5">
    <location>
        <begin position="103"/>
        <end position="121"/>
    </location>
</feature>
<keyword evidence="8" id="KW-1185">Reference proteome</keyword>
<name>A0ABY1Q5U2_9BACT</name>
<evidence type="ECO:0000256" key="1">
    <source>
        <dbReference type="ARBA" id="ARBA00004141"/>
    </source>
</evidence>
<gene>
    <name evidence="7" type="ORF">SAMN06265222_106246</name>
</gene>
<feature type="transmembrane region" description="Helical" evidence="5">
    <location>
        <begin position="320"/>
        <end position="336"/>
    </location>
</feature>
<evidence type="ECO:0000313" key="7">
    <source>
        <dbReference type="EMBL" id="SMP59600.1"/>
    </source>
</evidence>
<comment type="caution">
    <text evidence="7">The sequence shown here is derived from an EMBL/GenBank/DDBJ whole genome shotgun (WGS) entry which is preliminary data.</text>
</comment>
<accession>A0ABY1Q5U2</accession>
<proteinExistence type="predicted"/>
<keyword evidence="2 5" id="KW-0812">Transmembrane</keyword>
<comment type="subcellular location">
    <subcellularLocation>
        <location evidence="1">Membrane</location>
        <topology evidence="1">Multi-pass membrane protein</topology>
    </subcellularLocation>
</comment>
<dbReference type="RefSeq" id="WP_283432987.1">
    <property type="nucleotide sequence ID" value="NZ_FXUG01000006.1"/>
</dbReference>
<dbReference type="InterPro" id="IPR044880">
    <property type="entry name" value="NCX_ion-bd_dom_sf"/>
</dbReference>
<feature type="domain" description="Sodium/calcium exchanger membrane region" evidence="6">
    <location>
        <begin position="195"/>
        <end position="336"/>
    </location>
</feature>
<keyword evidence="4 5" id="KW-0472">Membrane</keyword>
<dbReference type="PANTHER" id="PTHR10846:SF8">
    <property type="entry name" value="INNER MEMBRANE PROTEIN YRBG"/>
    <property type="match status" value="1"/>
</dbReference>